<evidence type="ECO:0000313" key="3">
    <source>
        <dbReference type="Proteomes" id="UP000027138"/>
    </source>
</evidence>
<organism evidence="2 3">
    <name type="scientific">Jatropha curcas</name>
    <name type="common">Barbados nut</name>
    <dbReference type="NCBI Taxonomy" id="180498"/>
    <lineage>
        <taxon>Eukaryota</taxon>
        <taxon>Viridiplantae</taxon>
        <taxon>Streptophyta</taxon>
        <taxon>Embryophyta</taxon>
        <taxon>Tracheophyta</taxon>
        <taxon>Spermatophyta</taxon>
        <taxon>Magnoliopsida</taxon>
        <taxon>eudicotyledons</taxon>
        <taxon>Gunneridae</taxon>
        <taxon>Pentapetalae</taxon>
        <taxon>rosids</taxon>
        <taxon>fabids</taxon>
        <taxon>Malpighiales</taxon>
        <taxon>Euphorbiaceae</taxon>
        <taxon>Crotonoideae</taxon>
        <taxon>Jatropheae</taxon>
        <taxon>Jatropha</taxon>
    </lineage>
</organism>
<name>A0A067L5V1_JATCU</name>
<sequence length="94" mass="11175">MDSQFSLQLVPSRHEMHIRFKNILQLFWSLLDKDWTIRLQYMYREGNAMVDRLANLAVSSSSQKFLIQQPPASVMDSLHFDFQVVYWPRLINSV</sequence>
<dbReference type="InterPro" id="IPR036397">
    <property type="entry name" value="RNaseH_sf"/>
</dbReference>
<dbReference type="SUPFAM" id="SSF53098">
    <property type="entry name" value="Ribonuclease H-like"/>
    <property type="match status" value="1"/>
</dbReference>
<dbReference type="GO" id="GO:0004523">
    <property type="term" value="F:RNA-DNA hybrid ribonuclease activity"/>
    <property type="evidence" value="ECO:0007669"/>
    <property type="project" value="InterPro"/>
</dbReference>
<dbReference type="Pfam" id="PF13456">
    <property type="entry name" value="RVT_3"/>
    <property type="match status" value="1"/>
</dbReference>
<dbReference type="GO" id="GO:0003676">
    <property type="term" value="F:nucleic acid binding"/>
    <property type="evidence" value="ECO:0007669"/>
    <property type="project" value="InterPro"/>
</dbReference>
<dbReference type="AlphaFoldDB" id="A0A067L5V1"/>
<dbReference type="PANTHER" id="PTHR34023:SF4">
    <property type="entry name" value="RNASE H TYPE-1 DOMAIN-CONTAINING PROTEIN"/>
    <property type="match status" value="1"/>
</dbReference>
<keyword evidence="3" id="KW-1185">Reference proteome</keyword>
<dbReference type="OrthoDB" id="1716456at2759"/>
<dbReference type="Gene3D" id="3.30.420.10">
    <property type="entry name" value="Ribonuclease H-like superfamily/Ribonuclease H"/>
    <property type="match status" value="1"/>
</dbReference>
<reference evidence="2 3" key="1">
    <citation type="journal article" date="2014" name="PLoS ONE">
        <title>Global Analysis of Gene Expression Profiles in Physic Nut (Jatropha curcas L.) Seedlings Exposed to Salt Stress.</title>
        <authorList>
            <person name="Zhang L."/>
            <person name="Zhang C."/>
            <person name="Wu P."/>
            <person name="Chen Y."/>
            <person name="Li M."/>
            <person name="Jiang H."/>
            <person name="Wu G."/>
        </authorList>
    </citation>
    <scope>NUCLEOTIDE SEQUENCE [LARGE SCALE GENOMIC DNA]</scope>
    <source>
        <strain evidence="3">cv. GZQX0401</strain>
        <tissue evidence="2">Young leaves</tissue>
    </source>
</reference>
<proteinExistence type="predicted"/>
<evidence type="ECO:0000313" key="2">
    <source>
        <dbReference type="EMBL" id="KDP39484.1"/>
    </source>
</evidence>
<dbReference type="Proteomes" id="UP000027138">
    <property type="component" value="Unassembled WGS sequence"/>
</dbReference>
<feature type="domain" description="RNase H type-1" evidence="1">
    <location>
        <begin position="2"/>
        <end position="57"/>
    </location>
</feature>
<dbReference type="EMBL" id="KK914349">
    <property type="protein sequence ID" value="KDP39484.1"/>
    <property type="molecule type" value="Genomic_DNA"/>
</dbReference>
<dbReference type="InterPro" id="IPR012337">
    <property type="entry name" value="RNaseH-like_sf"/>
</dbReference>
<dbReference type="PANTHER" id="PTHR34023">
    <property type="entry name" value="RNASE H DOMAIN-CONTAINING PROTEIN"/>
    <property type="match status" value="1"/>
</dbReference>
<protein>
    <recommendedName>
        <fullName evidence="1">RNase H type-1 domain-containing protein</fullName>
    </recommendedName>
</protein>
<gene>
    <name evidence="2" type="ORF">JCGZ_04148</name>
</gene>
<accession>A0A067L5V1</accession>
<evidence type="ECO:0000259" key="1">
    <source>
        <dbReference type="Pfam" id="PF13456"/>
    </source>
</evidence>
<dbReference type="InterPro" id="IPR002156">
    <property type="entry name" value="RNaseH_domain"/>
</dbReference>